<dbReference type="GeneID" id="67368807"/>
<dbReference type="KEGG" id="mhay:VK67_05500"/>
<evidence type="ECO:0000313" key="5">
    <source>
        <dbReference type="Proteomes" id="UP000318394"/>
    </source>
</evidence>
<dbReference type="RefSeq" id="WP_006248797.1">
    <property type="nucleotide sequence ID" value="NZ_CP011098.1"/>
</dbReference>
<proteinExistence type="predicted"/>
<feature type="transmembrane region" description="Helical" evidence="1">
    <location>
        <begin position="7"/>
        <end position="25"/>
    </location>
</feature>
<dbReference type="Proteomes" id="UP000318394">
    <property type="component" value="Unassembled WGS sequence"/>
</dbReference>
<dbReference type="AlphaFoldDB" id="A0A547E712"/>
<reference evidence="4 5" key="1">
    <citation type="journal article" date="2019" name="Vet. Microbiol.">
        <title>Genetic characterization of susceptible and multi-drug resistant Mannheimia haemolytica isolated from high-risk stocker calves prior to and after antimicrobial metaphylaxis.</title>
        <authorList>
            <person name="Snyder E.R."/>
            <person name="Alvarez-Narvaez S."/>
            <person name="Credille B.C."/>
        </authorList>
    </citation>
    <scope>NUCLEOTIDE SEQUENCE [LARGE SCALE GENOMIC DNA]</scope>
    <source>
        <strain evidence="3 4">UGA-R5-128-1</strain>
        <strain evidence="2 5">UGA-R7-163-1</strain>
    </source>
</reference>
<evidence type="ECO:0000313" key="2">
    <source>
        <dbReference type="EMBL" id="TRB35528.1"/>
    </source>
</evidence>
<keyword evidence="1" id="KW-0472">Membrane</keyword>
<name>A0A547E712_MANHA</name>
<keyword evidence="1" id="KW-1133">Transmembrane helix</keyword>
<gene>
    <name evidence="3" type="ORF">FEA53_11085</name>
    <name evidence="2" type="ORF">FEB89_11030</name>
</gene>
<keyword evidence="5" id="KW-1185">Reference proteome</keyword>
<accession>A0A547E712</accession>
<evidence type="ECO:0000313" key="4">
    <source>
        <dbReference type="Proteomes" id="UP000315164"/>
    </source>
</evidence>
<comment type="caution">
    <text evidence="3">The sequence shown here is derived from an EMBL/GenBank/DDBJ whole genome shotgun (WGS) entry which is preliminary data.</text>
</comment>
<dbReference type="KEGG" id="mhaq:WC39_05775"/>
<dbReference type="Proteomes" id="UP000315164">
    <property type="component" value="Unassembled WGS sequence"/>
</dbReference>
<keyword evidence="1" id="KW-0812">Transmembrane</keyword>
<dbReference type="EMBL" id="VAJI01000029">
    <property type="protein sequence ID" value="TRB35528.1"/>
    <property type="molecule type" value="Genomic_DNA"/>
</dbReference>
<dbReference type="EMBL" id="VAJB01000029">
    <property type="protein sequence ID" value="TRB73029.1"/>
    <property type="molecule type" value="Genomic_DNA"/>
</dbReference>
<evidence type="ECO:0000256" key="1">
    <source>
        <dbReference type="SAM" id="Phobius"/>
    </source>
</evidence>
<sequence length="125" mass="14360">MFSLLRDALTFAAMFTGILFPAIIHKYDLSLGTQIQLLSFVPAFFVLCHFLIKRKYQRDFDRLSYLSAVVCVAMCAGVGAFSQSEMIELGFKVERVLDYVTIKFLLYFWSLLLLPVVLRKLFGKD</sequence>
<feature type="transmembrane region" description="Helical" evidence="1">
    <location>
        <begin position="31"/>
        <end position="52"/>
    </location>
</feature>
<evidence type="ECO:0000313" key="3">
    <source>
        <dbReference type="EMBL" id="TRB73029.1"/>
    </source>
</evidence>
<organism evidence="3 4">
    <name type="scientific">Mannheimia haemolytica</name>
    <name type="common">Pasteurella haemolytica</name>
    <dbReference type="NCBI Taxonomy" id="75985"/>
    <lineage>
        <taxon>Bacteria</taxon>
        <taxon>Pseudomonadati</taxon>
        <taxon>Pseudomonadota</taxon>
        <taxon>Gammaproteobacteria</taxon>
        <taxon>Pasteurellales</taxon>
        <taxon>Pasteurellaceae</taxon>
        <taxon>Mannheimia</taxon>
    </lineage>
</organism>
<protein>
    <submittedName>
        <fullName evidence="3">Uncharacterized protein</fullName>
    </submittedName>
</protein>
<feature type="transmembrane region" description="Helical" evidence="1">
    <location>
        <begin position="64"/>
        <end position="84"/>
    </location>
</feature>
<feature type="transmembrane region" description="Helical" evidence="1">
    <location>
        <begin position="104"/>
        <end position="122"/>
    </location>
</feature>